<proteinExistence type="predicted"/>
<dbReference type="Proteomes" id="UP000196694">
    <property type="component" value="Unassembled WGS sequence"/>
</dbReference>
<dbReference type="RefSeq" id="WP_088171803.1">
    <property type="nucleotide sequence ID" value="NZ_NCQP01000002.1"/>
</dbReference>
<feature type="compositionally biased region" description="Basic and acidic residues" evidence="2">
    <location>
        <begin position="211"/>
        <end position="221"/>
    </location>
</feature>
<dbReference type="GO" id="GO:0051607">
    <property type="term" value="P:defense response to virus"/>
    <property type="evidence" value="ECO:0007669"/>
    <property type="project" value="UniProtKB-KW"/>
</dbReference>
<feature type="domain" description="CRISPR type III-associated protein" evidence="3">
    <location>
        <begin position="30"/>
        <end position="297"/>
    </location>
</feature>
<dbReference type="Pfam" id="PF03787">
    <property type="entry name" value="RAMPs"/>
    <property type="match status" value="1"/>
</dbReference>
<keyword evidence="1" id="KW-0051">Antiviral defense</keyword>
<gene>
    <name evidence="4" type="ORF">Pdsh_03115</name>
</gene>
<sequence length="341" mass="37858">MYVLVLRSREPISYGEESVGIKTLIKRISILLPEQGEVLQVPVILGNGLRGVLRDTMTNVFLEKVAEIAKKNNKNVDVDARVLLLMLTGGVLRRRGEEQVTAKSIDNLRQKTGVLLPLNIMGFALSNVMIPSKIKVSVFYPVCSETFALVKDLIDQVKDETDIDFDKLSTVSIRNLIDEVQMMHKDDVSKLTNISLPGIKITNIGQADTIRGRQVQETRGEEESESQQGQQEERVRARLQAIFQREYVVPGTVFIGFISEIVPLSDAERELLALSVRKLKGSGGVGGAVARGFGSFSIEYNDLDKLIPSGNSSKLDSFIESNLDKILEVLKSNPEEWLRSS</sequence>
<keyword evidence="5" id="KW-1185">Reference proteome</keyword>
<dbReference type="EMBL" id="NCQP01000002">
    <property type="protein sequence ID" value="OWJ54733.1"/>
    <property type="molecule type" value="Genomic_DNA"/>
</dbReference>
<protein>
    <recommendedName>
        <fullName evidence="3">CRISPR type III-associated protein domain-containing protein</fullName>
    </recommendedName>
</protein>
<comment type="caution">
    <text evidence="4">The sequence shown here is derived from an EMBL/GenBank/DDBJ whole genome shotgun (WGS) entry which is preliminary data.</text>
</comment>
<dbReference type="InterPro" id="IPR005537">
    <property type="entry name" value="RAMP_III_fam"/>
</dbReference>
<evidence type="ECO:0000313" key="5">
    <source>
        <dbReference type="Proteomes" id="UP000196694"/>
    </source>
</evidence>
<accession>A0A211YNW5</accession>
<dbReference type="AlphaFoldDB" id="A0A211YNW5"/>
<evidence type="ECO:0000259" key="3">
    <source>
        <dbReference type="Pfam" id="PF03787"/>
    </source>
</evidence>
<name>A0A211YNW5_9CREN</name>
<evidence type="ECO:0000313" key="4">
    <source>
        <dbReference type="EMBL" id="OWJ54733.1"/>
    </source>
</evidence>
<feature type="region of interest" description="Disordered" evidence="2">
    <location>
        <begin position="211"/>
        <end position="232"/>
    </location>
</feature>
<evidence type="ECO:0000256" key="2">
    <source>
        <dbReference type="SAM" id="MobiDB-lite"/>
    </source>
</evidence>
<organism evidence="4 5">
    <name type="scientific">Pyrodictium delaneyi</name>
    <dbReference type="NCBI Taxonomy" id="1273541"/>
    <lineage>
        <taxon>Archaea</taxon>
        <taxon>Thermoproteota</taxon>
        <taxon>Thermoprotei</taxon>
        <taxon>Desulfurococcales</taxon>
        <taxon>Pyrodictiaceae</taxon>
        <taxon>Pyrodictium</taxon>
    </lineage>
</organism>
<evidence type="ECO:0000256" key="1">
    <source>
        <dbReference type="ARBA" id="ARBA00023118"/>
    </source>
</evidence>
<reference evidence="4 5" key="1">
    <citation type="submission" date="2017-05" db="EMBL/GenBank/DDBJ databases">
        <title>The draft genome of the hyperthermophilic archaeon 'Pyrodictium delaneyi strain Hulk', an iron and nitrate reducer, reveals the capacity for sulfate reduction.</title>
        <authorList>
            <person name="Demey L.M."/>
            <person name="Miller C."/>
            <person name="Manzella M."/>
            <person name="Reguera G."/>
            <person name="Kashefi K."/>
        </authorList>
    </citation>
    <scope>NUCLEOTIDE SEQUENCE [LARGE SCALE GENOMIC DNA]</scope>
    <source>
        <strain evidence="4 5">Hulk</strain>
    </source>
</reference>